<evidence type="ECO:0000313" key="1">
    <source>
        <dbReference type="EMBL" id="MFC6361998.1"/>
    </source>
</evidence>
<keyword evidence="2" id="KW-1185">Reference proteome</keyword>
<protein>
    <submittedName>
        <fullName evidence="1">DUF4160 domain-containing protein</fullName>
    </submittedName>
</protein>
<evidence type="ECO:0000313" key="2">
    <source>
        <dbReference type="Proteomes" id="UP001596215"/>
    </source>
</evidence>
<proteinExistence type="predicted"/>
<name>A0ABW1VQE1_9GAMM</name>
<sequence length="65" mass="7660">MPTVFRIGAYRFYFYSHEPNEPAHVHIDKGNATAKIWLHDISVARSVALLRTNFVNYNVWLKNIR</sequence>
<dbReference type="Pfam" id="PF13711">
    <property type="entry name" value="DUF4160"/>
    <property type="match status" value="1"/>
</dbReference>
<reference evidence="2" key="1">
    <citation type="journal article" date="2019" name="Int. J. Syst. Evol. Microbiol.">
        <title>The Global Catalogue of Microorganisms (GCM) 10K type strain sequencing project: providing services to taxonomists for standard genome sequencing and annotation.</title>
        <authorList>
            <consortium name="The Broad Institute Genomics Platform"/>
            <consortium name="The Broad Institute Genome Sequencing Center for Infectious Disease"/>
            <person name="Wu L."/>
            <person name="Ma J."/>
        </authorList>
    </citation>
    <scope>NUCLEOTIDE SEQUENCE [LARGE SCALE GENOMIC DNA]</scope>
    <source>
        <strain evidence="2">CGMCC 4.1530</strain>
    </source>
</reference>
<comment type="caution">
    <text evidence="1">The sequence shown here is derived from an EMBL/GenBank/DDBJ whole genome shotgun (WGS) entry which is preliminary data.</text>
</comment>
<gene>
    <name evidence="1" type="ORF">ACFP73_07785</name>
</gene>
<dbReference type="InterPro" id="IPR025427">
    <property type="entry name" value="DUF4160"/>
</dbReference>
<accession>A0ABW1VQE1</accession>
<dbReference type="RefSeq" id="WP_249213814.1">
    <property type="nucleotide sequence ID" value="NZ_BAAAFW010000094.1"/>
</dbReference>
<dbReference type="Proteomes" id="UP001596215">
    <property type="component" value="Unassembled WGS sequence"/>
</dbReference>
<dbReference type="EMBL" id="JBHSUC010000007">
    <property type="protein sequence ID" value="MFC6361998.1"/>
    <property type="molecule type" value="Genomic_DNA"/>
</dbReference>
<organism evidence="1 2">
    <name type="scientific">Tatumella punctata</name>
    <dbReference type="NCBI Taxonomy" id="399969"/>
    <lineage>
        <taxon>Bacteria</taxon>
        <taxon>Pseudomonadati</taxon>
        <taxon>Pseudomonadota</taxon>
        <taxon>Gammaproteobacteria</taxon>
        <taxon>Enterobacterales</taxon>
        <taxon>Erwiniaceae</taxon>
        <taxon>Tatumella</taxon>
    </lineage>
</organism>